<keyword evidence="2" id="KW-1185">Reference proteome</keyword>
<feature type="compositionally biased region" description="Basic and acidic residues" evidence="1">
    <location>
        <begin position="1296"/>
        <end position="1305"/>
    </location>
</feature>
<evidence type="ECO:0000256" key="1">
    <source>
        <dbReference type="SAM" id="MobiDB-lite"/>
    </source>
</evidence>
<dbReference type="PANTHER" id="PTHR21963:SF1">
    <property type="entry name" value="SPERM-ASSOCIATED ANTIGEN 17"/>
    <property type="match status" value="1"/>
</dbReference>
<name>A0ABM3FIM5_NEOLC</name>
<feature type="compositionally biased region" description="Polar residues" evidence="1">
    <location>
        <begin position="1322"/>
        <end position="1337"/>
    </location>
</feature>
<feature type="compositionally biased region" description="Polar residues" evidence="1">
    <location>
        <begin position="1286"/>
        <end position="1295"/>
    </location>
</feature>
<feature type="region of interest" description="Disordered" evidence="1">
    <location>
        <begin position="794"/>
        <end position="827"/>
    </location>
</feature>
<feature type="compositionally biased region" description="Basic and acidic residues" evidence="1">
    <location>
        <begin position="1"/>
        <end position="11"/>
    </location>
</feature>
<dbReference type="RefSeq" id="XP_046587877.1">
    <property type="nucleotide sequence ID" value="XM_046731921.1"/>
</dbReference>
<protein>
    <submittedName>
        <fullName evidence="3">Uncharacterized protein LOC124293024</fullName>
    </submittedName>
</protein>
<evidence type="ECO:0000313" key="2">
    <source>
        <dbReference type="Proteomes" id="UP000829291"/>
    </source>
</evidence>
<feature type="compositionally biased region" description="Basic and acidic residues" evidence="1">
    <location>
        <begin position="794"/>
        <end position="813"/>
    </location>
</feature>
<gene>
    <name evidence="3" type="primary">LOC124293024</name>
</gene>
<dbReference type="Proteomes" id="UP000829291">
    <property type="component" value="Chromosome 2"/>
</dbReference>
<sequence length="1640" mass="184561">MPAPKRQEKKSSKSKGPAAEDSWRSEIESLTLSDDRWTCVIAMIVETRVDHGRYVELFNDATTDETRAAIFSLSYDKLIRGVKLLAKSDLRQSPTGQGICRFASKEMEATGEAALSPWLLSRLIKFFVHRAKLRHQAMLEGRKRAEAEIAREMEALKSTTSASRPNTVGKAKGGSGDAKPFVKTNTRLRKRGEEVREKLYIDDAPVDGPDLYVVLSGFHEPALLTELLDAGLPLVAVFKVCRSGEELEVVQPNPDEANSYLTRVEETKARLQRFWTTLEAPLKAGAYYGQVIWQTFCPPELPEYIPEEEIKPFKTDAYRRISFLMYDLCDILRYHASYIRSMRLQTGLEETRSVVQDRGDYDAVLGLFSEEDVSVPMVLDALLNQVAKSASAQGTENDWLKTREKIVQEDTGQRESKIDYLNQEFDVIRNETNPPRSPNPRLIIHGDALASKTHRCSVRLDDVPGKNGMDLGKGVLIQFAIASLWRGFPPLTSDQVDMYAYHIKQISGCFAESVNSDTMKHYLHLLRFEKLINGGRPRINFHKRADLETRVSFPTLKGLCPRLKDKRTKSETAASRQNSVGNFGSSFSSDSKIEYNKSIEETFECPEFFDLIDTREMLTSGHFSSLESCPEQNPGGLNFAEFDSVQPLSPEVFSQLFFECCEEYDVLETRYFEPTDSMLIFFHSTRSCSGVTQQQYTASIRTPVCLRDFSRFIIDEEKDWIEKEDAAHAERLTAEEAQRETQISKSDKLPMSSCYTDGDFILEDSIKGAETRKQKSRLTLMDVMEPVELPVEDERTTRPRKETKGTVARGDKKLKGRGGPINPKNKADEGVGTNALFLPLKRVTSLRCARDCEPWTFLGYDVGNHRVQVSGSESKFLSNDGTMVKVCLEEWAYADSTMQITIELHGNNLVLYNFSGDQVSPIFHFTTANGIVMSFALEEKSDPIFRASWPSGLIVEVLPGDGPLGPFYVKQSYVSKGPGCSGILDENYRVFLRDGGIIVFHNDDSVRLLRSSGTVTSCSGFSTQRKDSGDSVSEDDAFDRTKNSENVKIRRIVVLEPDGRRYEIYDGEMIRELEGELVRTASDYEVNEKFTRRSDGTNTLINSEGVLAVCFPDGSRITTGPIIAEEPVYCVWTDEELDRFNPINDDETSTEFESLGESLSRENIPTSDEFVSIFLSSCMEHENYATVTYDQPKLECTLSMPGSVQVRVSTDAGISITVGGSVSLQVKRNEIVFTGRSEVPPGGSSSSVYNLEYFSASRIPGEHLLRTTDSYGNVFSVDAQGRTSYTKCGEQSNRVKTPEQGREREEEGEEKDDEEEEEEECSSSSRIPTPTCNPSKLSSKSCRLFVVGRDLRGHEYLRRSDRLAQENEADLAETTSVFYLHVPDRLGQRLCTTLTAVDPIKTSQAWLQSYQVPSIRPTNADRRDLLRSTYSLPWNYLFPYGRNGRGIREHTWNRPLKNSPAPSQPEVLLGRTTQTIKNGEENVLGKLRAALGCYWSKAINQFGEYRVAGLASRVSVATLEEREIENWLSNFALGGRKTFDRELYLSGLVKNRQSAGVVIQRRVPDRRKNFTEEEIEWYKSCLTDQTVPPYFSNVPGACYQWIMKCVDEICGGEIKDGTEAGREEGGRMGAGKEEEEADVK</sequence>
<organism evidence="2 3">
    <name type="scientific">Neodiprion lecontei</name>
    <name type="common">Redheaded pine sawfly</name>
    <dbReference type="NCBI Taxonomy" id="441921"/>
    <lineage>
        <taxon>Eukaryota</taxon>
        <taxon>Metazoa</taxon>
        <taxon>Ecdysozoa</taxon>
        <taxon>Arthropoda</taxon>
        <taxon>Hexapoda</taxon>
        <taxon>Insecta</taxon>
        <taxon>Pterygota</taxon>
        <taxon>Neoptera</taxon>
        <taxon>Endopterygota</taxon>
        <taxon>Hymenoptera</taxon>
        <taxon>Tenthredinoidea</taxon>
        <taxon>Diprionidae</taxon>
        <taxon>Diprioninae</taxon>
        <taxon>Neodiprion</taxon>
    </lineage>
</organism>
<feature type="compositionally biased region" description="Acidic residues" evidence="1">
    <location>
        <begin position="1306"/>
        <end position="1321"/>
    </location>
</feature>
<accession>A0ABM3FIM5</accession>
<evidence type="ECO:0000313" key="3">
    <source>
        <dbReference type="RefSeq" id="XP_046587877.1"/>
    </source>
</evidence>
<feature type="region of interest" description="Disordered" evidence="1">
    <location>
        <begin position="1617"/>
        <end position="1640"/>
    </location>
</feature>
<feature type="region of interest" description="Disordered" evidence="1">
    <location>
        <begin position="157"/>
        <end position="181"/>
    </location>
</feature>
<reference evidence="3" key="1">
    <citation type="submission" date="2025-08" db="UniProtKB">
        <authorList>
            <consortium name="RefSeq"/>
        </authorList>
    </citation>
    <scope>IDENTIFICATION</scope>
    <source>
        <tissue evidence="3">Thorax and Abdomen</tissue>
    </source>
</reference>
<feature type="region of interest" description="Disordered" evidence="1">
    <location>
        <begin position="1286"/>
        <end position="1337"/>
    </location>
</feature>
<proteinExistence type="predicted"/>
<dbReference type="InterPro" id="IPR026173">
    <property type="entry name" value="SPAG17"/>
</dbReference>
<dbReference type="PANTHER" id="PTHR21963">
    <property type="entry name" value="PF6"/>
    <property type="match status" value="1"/>
</dbReference>
<dbReference type="GeneID" id="124293024"/>
<feature type="region of interest" description="Disordered" evidence="1">
    <location>
        <begin position="1"/>
        <end position="22"/>
    </location>
</feature>
<feature type="compositionally biased region" description="Polar residues" evidence="1">
    <location>
        <begin position="157"/>
        <end position="166"/>
    </location>
</feature>